<dbReference type="PANTHER" id="PTHR47073">
    <property type="entry name" value="PROTEIN ANTI-SILENCING 1"/>
    <property type="match status" value="1"/>
</dbReference>
<protein>
    <recommendedName>
        <fullName evidence="2">RRM domain-containing protein</fullName>
    </recommendedName>
</protein>
<dbReference type="InterPro" id="IPR035979">
    <property type="entry name" value="RBD_domain_sf"/>
</dbReference>
<dbReference type="PANTHER" id="PTHR47073:SF2">
    <property type="entry name" value="PROTEIN ANTI-SILENCING 1"/>
    <property type="match status" value="1"/>
</dbReference>
<comment type="caution">
    <text evidence="3">The sequence shown here is derived from an EMBL/GenBank/DDBJ whole genome shotgun (WGS) entry which is preliminary data.</text>
</comment>
<evidence type="ECO:0000256" key="1">
    <source>
        <dbReference type="PROSITE-ProRule" id="PRU00176"/>
    </source>
</evidence>
<name>A0A9Q1KYF7_9CARY</name>
<organism evidence="3 4">
    <name type="scientific">Carnegiea gigantea</name>
    <dbReference type="NCBI Taxonomy" id="171969"/>
    <lineage>
        <taxon>Eukaryota</taxon>
        <taxon>Viridiplantae</taxon>
        <taxon>Streptophyta</taxon>
        <taxon>Embryophyta</taxon>
        <taxon>Tracheophyta</taxon>
        <taxon>Spermatophyta</taxon>
        <taxon>Magnoliopsida</taxon>
        <taxon>eudicotyledons</taxon>
        <taxon>Gunneridae</taxon>
        <taxon>Pentapetalae</taxon>
        <taxon>Caryophyllales</taxon>
        <taxon>Cactineae</taxon>
        <taxon>Cactaceae</taxon>
        <taxon>Cactoideae</taxon>
        <taxon>Echinocereeae</taxon>
        <taxon>Carnegiea</taxon>
    </lineage>
</organism>
<dbReference type="CDD" id="cd00590">
    <property type="entry name" value="RRM_SF"/>
    <property type="match status" value="1"/>
</dbReference>
<dbReference type="OrthoDB" id="1896853at2759"/>
<evidence type="ECO:0000259" key="2">
    <source>
        <dbReference type="PROSITE" id="PS50102"/>
    </source>
</evidence>
<dbReference type="GO" id="GO:0003723">
    <property type="term" value="F:RNA binding"/>
    <property type="evidence" value="ECO:0007669"/>
    <property type="project" value="UniProtKB-UniRule"/>
</dbReference>
<dbReference type="InterPro" id="IPR000504">
    <property type="entry name" value="RRM_dom"/>
</dbReference>
<accession>A0A9Q1KYF7</accession>
<dbReference type="EMBL" id="JAKOGI010000011">
    <property type="protein sequence ID" value="KAJ8451071.1"/>
    <property type="molecule type" value="Genomic_DNA"/>
</dbReference>
<proteinExistence type="predicted"/>
<evidence type="ECO:0000313" key="4">
    <source>
        <dbReference type="Proteomes" id="UP001153076"/>
    </source>
</evidence>
<feature type="domain" description="RRM" evidence="2">
    <location>
        <begin position="9"/>
        <end position="85"/>
    </location>
</feature>
<keyword evidence="4" id="KW-1185">Reference proteome</keyword>
<evidence type="ECO:0000313" key="3">
    <source>
        <dbReference type="EMBL" id="KAJ8451071.1"/>
    </source>
</evidence>
<gene>
    <name evidence="3" type="ORF">Cgig2_026880</name>
</gene>
<keyword evidence="1" id="KW-0694">RNA-binding</keyword>
<dbReference type="PROSITE" id="PS50102">
    <property type="entry name" value="RRM"/>
    <property type="match status" value="1"/>
</dbReference>
<dbReference type="AlphaFoldDB" id="A0A9Q1KYF7"/>
<dbReference type="Gene3D" id="3.30.70.330">
    <property type="match status" value="1"/>
</dbReference>
<dbReference type="SUPFAM" id="SSF54928">
    <property type="entry name" value="RNA-binding domain, RBD"/>
    <property type="match status" value="1"/>
</dbReference>
<dbReference type="Pfam" id="PF00076">
    <property type="entry name" value="RRM_1"/>
    <property type="match status" value="1"/>
</dbReference>
<dbReference type="Proteomes" id="UP001153076">
    <property type="component" value="Unassembled WGS sequence"/>
</dbReference>
<sequence>MKDAQEEGTLILLQNLDPAYTSSEVEEMISKAFGEGCTAKMVQHTAMSSPHSGQAFVAFKTRRAAEWVINNLEQRCLMLPDGRPVVGSFWVASFDEKQSQFPGHLVIDKLRRQTQRELKAVSTSHSSQPNTLEYEMAVEWRLLQDRADFCWKKLSKQHEDDLKNLVSRLKRKKQNAVE</sequence>
<reference evidence="3" key="1">
    <citation type="submission" date="2022-04" db="EMBL/GenBank/DDBJ databases">
        <title>Carnegiea gigantea Genome sequencing and assembly v2.</title>
        <authorList>
            <person name="Copetti D."/>
            <person name="Sanderson M.J."/>
            <person name="Burquez A."/>
            <person name="Wojciechowski M.F."/>
        </authorList>
    </citation>
    <scope>NUCLEOTIDE SEQUENCE</scope>
    <source>
        <strain evidence="3">SGP5-SGP5p</strain>
        <tissue evidence="3">Aerial part</tissue>
    </source>
</reference>
<dbReference type="InterPro" id="IPR012677">
    <property type="entry name" value="Nucleotide-bd_a/b_plait_sf"/>
</dbReference>